<feature type="transmembrane region" description="Helical" evidence="3">
    <location>
        <begin position="375"/>
        <end position="396"/>
    </location>
</feature>
<dbReference type="SUPFAM" id="SSF103473">
    <property type="entry name" value="MFS general substrate transporter"/>
    <property type="match status" value="1"/>
</dbReference>
<keyword evidence="3" id="KW-0472">Membrane</keyword>
<reference evidence="4" key="1">
    <citation type="submission" date="2021-10" db="EMBL/GenBank/DDBJ databases">
        <authorList>
            <person name="Piombo E."/>
        </authorList>
    </citation>
    <scope>NUCLEOTIDE SEQUENCE</scope>
</reference>
<evidence type="ECO:0000313" key="5">
    <source>
        <dbReference type="Proteomes" id="UP000696573"/>
    </source>
</evidence>
<dbReference type="PANTHER" id="PTHR11360:SF287">
    <property type="entry name" value="MFS MONOCARBOXYLATE TRANSPORTER"/>
    <property type="match status" value="1"/>
</dbReference>
<keyword evidence="5" id="KW-1185">Reference proteome</keyword>
<feature type="transmembrane region" description="Helical" evidence="3">
    <location>
        <begin position="89"/>
        <end position="107"/>
    </location>
</feature>
<comment type="subcellular location">
    <subcellularLocation>
        <location evidence="1">Membrane</location>
        <topology evidence="1">Multi-pass membrane protein</topology>
    </subcellularLocation>
</comment>
<evidence type="ECO:0008006" key="6">
    <source>
        <dbReference type="Google" id="ProtNLM"/>
    </source>
</evidence>
<feature type="transmembrane region" description="Helical" evidence="3">
    <location>
        <begin position="339"/>
        <end position="363"/>
    </location>
</feature>
<dbReference type="InterPro" id="IPR036259">
    <property type="entry name" value="MFS_trans_sf"/>
</dbReference>
<evidence type="ECO:0000256" key="1">
    <source>
        <dbReference type="ARBA" id="ARBA00004141"/>
    </source>
</evidence>
<gene>
    <name evidence="4" type="ORF">CRHIZ90672A_00000122</name>
</gene>
<dbReference type="Proteomes" id="UP000696573">
    <property type="component" value="Unassembled WGS sequence"/>
</dbReference>
<keyword evidence="3" id="KW-1133">Transmembrane helix</keyword>
<dbReference type="AlphaFoldDB" id="A0A9N9VL30"/>
<name>A0A9N9VL30_9HYPO</name>
<evidence type="ECO:0000256" key="2">
    <source>
        <dbReference type="ARBA" id="ARBA00006727"/>
    </source>
</evidence>
<dbReference type="GO" id="GO:0016020">
    <property type="term" value="C:membrane"/>
    <property type="evidence" value="ECO:0007669"/>
    <property type="project" value="UniProtKB-SubCell"/>
</dbReference>
<feature type="transmembrane region" description="Helical" evidence="3">
    <location>
        <begin position="48"/>
        <end position="69"/>
    </location>
</feature>
<feature type="transmembrane region" description="Helical" evidence="3">
    <location>
        <begin position="143"/>
        <end position="162"/>
    </location>
</feature>
<evidence type="ECO:0000313" key="4">
    <source>
        <dbReference type="EMBL" id="CAH0023713.1"/>
    </source>
</evidence>
<dbReference type="Pfam" id="PF07690">
    <property type="entry name" value="MFS_1"/>
    <property type="match status" value="1"/>
</dbReference>
<dbReference type="OrthoDB" id="2213137at2759"/>
<protein>
    <recommendedName>
        <fullName evidence="6">MFS general substrate transporter</fullName>
    </recommendedName>
</protein>
<keyword evidence="3" id="KW-0812">Transmembrane</keyword>
<feature type="transmembrane region" description="Helical" evidence="3">
    <location>
        <begin position="416"/>
        <end position="438"/>
    </location>
</feature>
<comment type="caution">
    <text evidence="4">The sequence shown here is derived from an EMBL/GenBank/DDBJ whole genome shotgun (WGS) entry which is preliminary data.</text>
</comment>
<feature type="transmembrane region" description="Helical" evidence="3">
    <location>
        <begin position="314"/>
        <end position="333"/>
    </location>
</feature>
<feature type="transmembrane region" description="Helical" evidence="3">
    <location>
        <begin position="287"/>
        <end position="307"/>
    </location>
</feature>
<comment type="similarity">
    <text evidence="2">Belongs to the major facilitator superfamily. Monocarboxylate porter (TC 2.A.1.13) family.</text>
</comment>
<dbReference type="InterPro" id="IPR050327">
    <property type="entry name" value="Proton-linked_MCT"/>
</dbReference>
<evidence type="ECO:0000256" key="3">
    <source>
        <dbReference type="SAM" id="Phobius"/>
    </source>
</evidence>
<accession>A0A9N9VL30</accession>
<sequence>MAPAKHQQTTVIEVYPAPAQEEYELPEYAGSAPHSLGRVDGGWDAWKVLVAGFFFEAIFWGYPMCFGVFQKYYSEIPQFVADTAKIPLIGTVAQSLYYLGAPLAALATMKFPKYRSHQIWIGWLMCIFGLVSASFTTSVNGLIGTQGFLYGLGFVILSYPIISMINEWWVSRKGMAFGLISASSGLTGAVMPFIVEALLAKYGQHTTLRASAVAMAVLTFPLLFLFKSRLPPSHHTTLGRTNWAFISRPLFWVYSASILFQGIGFFFPSVFLPTYAASLNISSTKGALLLSTMSIAQVLGQFAFGYLSDQQLSVSLLAIVCCIAAAASSLTLWGLGKSLAMLILFSLLYGFFGFGFGTMRVAMGRAVSDDHSTVFATYAIYVFMQGIGNILVGPLSEALNTSPTAVERFGIGRFEGMVILTGVSSVCAAFVIGSWHAGETGLRLVKGS</sequence>
<feature type="transmembrane region" description="Helical" evidence="3">
    <location>
        <begin position="119"/>
        <end position="137"/>
    </location>
</feature>
<dbReference type="EMBL" id="CABFNQ020000694">
    <property type="protein sequence ID" value="CAH0023713.1"/>
    <property type="molecule type" value="Genomic_DNA"/>
</dbReference>
<dbReference type="PANTHER" id="PTHR11360">
    <property type="entry name" value="MONOCARBOXYLATE TRANSPORTER"/>
    <property type="match status" value="1"/>
</dbReference>
<organism evidence="4 5">
    <name type="scientific">Clonostachys rhizophaga</name>
    <dbReference type="NCBI Taxonomy" id="160324"/>
    <lineage>
        <taxon>Eukaryota</taxon>
        <taxon>Fungi</taxon>
        <taxon>Dikarya</taxon>
        <taxon>Ascomycota</taxon>
        <taxon>Pezizomycotina</taxon>
        <taxon>Sordariomycetes</taxon>
        <taxon>Hypocreomycetidae</taxon>
        <taxon>Hypocreales</taxon>
        <taxon>Bionectriaceae</taxon>
        <taxon>Clonostachys</taxon>
    </lineage>
</organism>
<dbReference type="Gene3D" id="1.20.1250.20">
    <property type="entry name" value="MFS general substrate transporter like domains"/>
    <property type="match status" value="2"/>
</dbReference>
<dbReference type="GO" id="GO:0022857">
    <property type="term" value="F:transmembrane transporter activity"/>
    <property type="evidence" value="ECO:0007669"/>
    <property type="project" value="InterPro"/>
</dbReference>
<feature type="transmembrane region" description="Helical" evidence="3">
    <location>
        <begin position="246"/>
        <end position="267"/>
    </location>
</feature>
<feature type="transmembrane region" description="Helical" evidence="3">
    <location>
        <begin position="207"/>
        <end position="226"/>
    </location>
</feature>
<feature type="transmembrane region" description="Helical" evidence="3">
    <location>
        <begin position="174"/>
        <end position="195"/>
    </location>
</feature>
<dbReference type="InterPro" id="IPR011701">
    <property type="entry name" value="MFS"/>
</dbReference>
<proteinExistence type="inferred from homology"/>